<dbReference type="EMBL" id="ML179068">
    <property type="protein sequence ID" value="THV03280.1"/>
    <property type="molecule type" value="Genomic_DNA"/>
</dbReference>
<evidence type="ECO:0000313" key="2">
    <source>
        <dbReference type="EMBL" id="THV03280.1"/>
    </source>
</evidence>
<keyword evidence="3" id="KW-1185">Reference proteome</keyword>
<accession>A0A4S8MKD5</accession>
<feature type="transmembrane region" description="Helical" evidence="1">
    <location>
        <begin position="73"/>
        <end position="92"/>
    </location>
</feature>
<dbReference type="AlphaFoldDB" id="A0A4S8MKD5"/>
<evidence type="ECO:0000313" key="3">
    <source>
        <dbReference type="Proteomes" id="UP000297245"/>
    </source>
</evidence>
<gene>
    <name evidence="2" type="ORF">K435DRAFT_292154</name>
</gene>
<organism evidence="2 3">
    <name type="scientific">Dendrothele bispora (strain CBS 962.96)</name>
    <dbReference type="NCBI Taxonomy" id="1314807"/>
    <lineage>
        <taxon>Eukaryota</taxon>
        <taxon>Fungi</taxon>
        <taxon>Dikarya</taxon>
        <taxon>Basidiomycota</taxon>
        <taxon>Agaricomycotina</taxon>
        <taxon>Agaricomycetes</taxon>
        <taxon>Agaricomycetidae</taxon>
        <taxon>Agaricales</taxon>
        <taxon>Agaricales incertae sedis</taxon>
        <taxon>Dendrothele</taxon>
    </lineage>
</organism>
<keyword evidence="1" id="KW-0472">Membrane</keyword>
<proteinExistence type="predicted"/>
<name>A0A4S8MKD5_DENBC</name>
<keyword evidence="1" id="KW-1133">Transmembrane helix</keyword>
<keyword evidence="1" id="KW-0812">Transmembrane</keyword>
<reference evidence="2 3" key="1">
    <citation type="journal article" date="2019" name="Nat. Ecol. Evol.">
        <title>Megaphylogeny resolves global patterns of mushroom evolution.</title>
        <authorList>
            <person name="Varga T."/>
            <person name="Krizsan K."/>
            <person name="Foldi C."/>
            <person name="Dima B."/>
            <person name="Sanchez-Garcia M."/>
            <person name="Sanchez-Ramirez S."/>
            <person name="Szollosi G.J."/>
            <person name="Szarkandi J.G."/>
            <person name="Papp V."/>
            <person name="Albert L."/>
            <person name="Andreopoulos W."/>
            <person name="Angelini C."/>
            <person name="Antonin V."/>
            <person name="Barry K.W."/>
            <person name="Bougher N.L."/>
            <person name="Buchanan P."/>
            <person name="Buyck B."/>
            <person name="Bense V."/>
            <person name="Catcheside P."/>
            <person name="Chovatia M."/>
            <person name="Cooper J."/>
            <person name="Damon W."/>
            <person name="Desjardin D."/>
            <person name="Finy P."/>
            <person name="Geml J."/>
            <person name="Haridas S."/>
            <person name="Hughes K."/>
            <person name="Justo A."/>
            <person name="Karasinski D."/>
            <person name="Kautmanova I."/>
            <person name="Kiss B."/>
            <person name="Kocsube S."/>
            <person name="Kotiranta H."/>
            <person name="LaButti K.M."/>
            <person name="Lechner B.E."/>
            <person name="Liimatainen K."/>
            <person name="Lipzen A."/>
            <person name="Lukacs Z."/>
            <person name="Mihaltcheva S."/>
            <person name="Morgado L.N."/>
            <person name="Niskanen T."/>
            <person name="Noordeloos M.E."/>
            <person name="Ohm R.A."/>
            <person name="Ortiz-Santana B."/>
            <person name="Ovrebo C."/>
            <person name="Racz N."/>
            <person name="Riley R."/>
            <person name="Savchenko A."/>
            <person name="Shiryaev A."/>
            <person name="Soop K."/>
            <person name="Spirin V."/>
            <person name="Szebenyi C."/>
            <person name="Tomsovsky M."/>
            <person name="Tulloss R.E."/>
            <person name="Uehling J."/>
            <person name="Grigoriev I.V."/>
            <person name="Vagvolgyi C."/>
            <person name="Papp T."/>
            <person name="Martin F.M."/>
            <person name="Miettinen O."/>
            <person name="Hibbett D.S."/>
            <person name="Nagy L.G."/>
        </authorList>
    </citation>
    <scope>NUCLEOTIDE SEQUENCE [LARGE SCALE GENOMIC DNA]</scope>
    <source>
        <strain evidence="2 3">CBS 962.96</strain>
    </source>
</reference>
<sequence length="103" mass="12358">MRPFTSHPPPEDVQCQCSSCEKGRPRELPIFYSKNFYTTETRADRNSLDFLYRPLLHWLGLNVNRLLRKHVDFVSQFIFILATLLITSWLSIRRKKRWFSNLV</sequence>
<evidence type="ECO:0000256" key="1">
    <source>
        <dbReference type="SAM" id="Phobius"/>
    </source>
</evidence>
<protein>
    <submittedName>
        <fullName evidence="2">Uncharacterized protein</fullName>
    </submittedName>
</protein>
<dbReference type="Proteomes" id="UP000297245">
    <property type="component" value="Unassembled WGS sequence"/>
</dbReference>